<dbReference type="InterPro" id="IPR047817">
    <property type="entry name" value="ABC2_TM_bact-type"/>
</dbReference>
<feature type="domain" description="ABC transmembrane type-2" evidence="9">
    <location>
        <begin position="525"/>
        <end position="773"/>
    </location>
</feature>
<keyword evidence="3" id="KW-0547">Nucleotide-binding</keyword>
<keyword evidence="5 7" id="KW-1133">Transmembrane helix</keyword>
<dbReference type="GeneID" id="114330003"/>
<evidence type="ECO:0000259" key="8">
    <source>
        <dbReference type="PROSITE" id="PS50893"/>
    </source>
</evidence>
<dbReference type="SUPFAM" id="SSF52540">
    <property type="entry name" value="P-loop containing nucleoside triphosphate hydrolases"/>
    <property type="match status" value="1"/>
</dbReference>
<dbReference type="Pfam" id="PF12698">
    <property type="entry name" value="ABC2_membrane_3"/>
    <property type="match status" value="1"/>
</dbReference>
<accession>A0ABM5JV52</accession>
<feature type="transmembrane region" description="Helical" evidence="7">
    <location>
        <begin position="579"/>
        <end position="603"/>
    </location>
</feature>
<dbReference type="EnsemblMetazoa" id="XM_050645860.1">
    <property type="protein sequence ID" value="XP_050501817.1"/>
    <property type="gene ID" value="LOC114330003"/>
</dbReference>
<evidence type="ECO:0000256" key="5">
    <source>
        <dbReference type="ARBA" id="ARBA00022989"/>
    </source>
</evidence>
<dbReference type="PANTHER" id="PTHR43038:SF3">
    <property type="entry name" value="ABC TRANSPORTER G FAMILY MEMBER 20 ISOFORM X1"/>
    <property type="match status" value="1"/>
</dbReference>
<dbReference type="InterPro" id="IPR027417">
    <property type="entry name" value="P-loop_NTPase"/>
</dbReference>
<dbReference type="CDD" id="cd03230">
    <property type="entry name" value="ABC_DR_subfamily_A"/>
    <property type="match status" value="1"/>
</dbReference>
<evidence type="ECO:0000256" key="7">
    <source>
        <dbReference type="SAM" id="Phobius"/>
    </source>
</evidence>
<dbReference type="RefSeq" id="XP_050501817.1">
    <property type="nucleotide sequence ID" value="XM_050645860.1"/>
</dbReference>
<evidence type="ECO:0000256" key="4">
    <source>
        <dbReference type="ARBA" id="ARBA00022840"/>
    </source>
</evidence>
<feature type="transmembrane region" description="Helical" evidence="7">
    <location>
        <begin position="658"/>
        <end position="682"/>
    </location>
</feature>
<evidence type="ECO:0000256" key="2">
    <source>
        <dbReference type="ARBA" id="ARBA00022692"/>
    </source>
</evidence>
<protein>
    <recommendedName>
        <fullName evidence="12">ABC transporter G family member 20</fullName>
    </recommendedName>
</protein>
<dbReference type="InterPro" id="IPR017871">
    <property type="entry name" value="ABC_transporter-like_CS"/>
</dbReference>
<keyword evidence="4" id="KW-0067">ATP-binding</keyword>
<dbReference type="PROSITE" id="PS50893">
    <property type="entry name" value="ABC_TRANSPORTER_2"/>
    <property type="match status" value="1"/>
</dbReference>
<dbReference type="InterPro" id="IPR000412">
    <property type="entry name" value="ABC_2_transport"/>
</dbReference>
<keyword evidence="6 7" id="KW-0472">Membrane</keyword>
<feature type="transmembrane region" description="Helical" evidence="7">
    <location>
        <begin position="392"/>
        <end position="414"/>
    </location>
</feature>
<keyword evidence="11" id="KW-1185">Reference proteome</keyword>
<name>A0ABM5JV52_DIAVI</name>
<dbReference type="PANTHER" id="PTHR43038">
    <property type="entry name" value="ATP-BINDING CASSETTE, SUB-FAMILY H, MEMBER 1"/>
    <property type="match status" value="1"/>
</dbReference>
<dbReference type="PROSITE" id="PS00211">
    <property type="entry name" value="ABC_TRANSPORTER_1"/>
    <property type="match status" value="1"/>
</dbReference>
<evidence type="ECO:0000256" key="1">
    <source>
        <dbReference type="ARBA" id="ARBA00004141"/>
    </source>
</evidence>
<reference evidence="10" key="1">
    <citation type="submission" date="2025-05" db="UniProtKB">
        <authorList>
            <consortium name="EnsemblMetazoa"/>
        </authorList>
    </citation>
    <scope>IDENTIFICATION</scope>
</reference>
<dbReference type="RefSeq" id="XP_050501818.1">
    <property type="nucleotide sequence ID" value="XM_050645861.1"/>
</dbReference>
<feature type="domain" description="ABC transporter" evidence="8">
    <location>
        <begin position="47"/>
        <end position="281"/>
    </location>
</feature>
<feature type="transmembrane region" description="Helical" evidence="7">
    <location>
        <begin position="689"/>
        <end position="710"/>
    </location>
</feature>
<dbReference type="SMART" id="SM00382">
    <property type="entry name" value="AAA"/>
    <property type="match status" value="1"/>
</dbReference>
<keyword evidence="2 7" id="KW-0812">Transmembrane</keyword>
<dbReference type="InterPro" id="IPR003593">
    <property type="entry name" value="AAA+_ATPase"/>
</dbReference>
<dbReference type="PRINTS" id="PR00164">
    <property type="entry name" value="ABC2TRNSPORT"/>
</dbReference>
<dbReference type="InterPro" id="IPR003439">
    <property type="entry name" value="ABC_transporter-like_ATP-bd"/>
</dbReference>
<evidence type="ECO:0008006" key="12">
    <source>
        <dbReference type="Google" id="ProtNLM"/>
    </source>
</evidence>
<feature type="transmembrane region" description="Helical" evidence="7">
    <location>
        <begin position="748"/>
        <end position="770"/>
    </location>
</feature>
<sequence>MLITEGTTMGDRVEPQVPGPDLVGVNVERPPLVHQQSTVWNRRQNAVSVRHAYKHYGSKKKPNHVLSDLNMTVGKGTIYGLLGASGCGKTTLLSCIVGRRRLNTGEIWVLGGKPGTKGSGVPGKRVGYMPQEIALYGEFTIKETMMYFGWIFGMESKEIYERLQFLLNFLDLPSQNRMVKNLSGGQQRRVSFAVALMHDPELLILDEPTVGVDPLLRQSIWNHLVQITKDGNKTVIITTHYIEEARQAHTIGLMRSGKLLAEESPQVLLQMYQCTSLEDVFLKLSRKQVQVGAAANDQNMANNISLATLNWSKKESVSVTEESGVVGLNFHQSKEVLVPDSNGHLDMGKPPSSATHGIKEACDDCSSCSDFTTTGKLRALLQKNFLRMWRNVGVMLFIFALPVMQVILFCLAIGGDPKGLKLAIVNHEKNFTNLTYQECEYEKGCKFGNLSCRYVDTINTTTIIKQYYATPEEAKEAVRTGNAWGALYFTENFTDALVARMALGKDADEETLDQSEVRVWLDMSNQQIGIILQRDLQLAFQNFTKDIFRDCEYNEELAEIPISFKEPIYGSNQPSFTDFVAPGVILTIVFFLAVALTSSALIIERMEGLLDRSWVAGVTPSEILFSHVITQFVVMCGQTTLVLIFMIIVFQVECKGDIFLVVVITILQGLCGMCFGFVISAICELERNAIQLALGSFYPTLLLSGVIWPIEGMPTVLRYISTFLPLTLATTSLRSMMTRGWSIGEPDVYYGFIATIVWIVLFLTISLLVLRSKRG</sequence>
<organism evidence="10 11">
    <name type="scientific">Diabrotica virgifera virgifera</name>
    <name type="common">western corn rootworm</name>
    <dbReference type="NCBI Taxonomy" id="50390"/>
    <lineage>
        <taxon>Eukaryota</taxon>
        <taxon>Metazoa</taxon>
        <taxon>Ecdysozoa</taxon>
        <taxon>Arthropoda</taxon>
        <taxon>Hexapoda</taxon>
        <taxon>Insecta</taxon>
        <taxon>Pterygota</taxon>
        <taxon>Neoptera</taxon>
        <taxon>Endopterygota</taxon>
        <taxon>Coleoptera</taxon>
        <taxon>Polyphaga</taxon>
        <taxon>Cucujiformia</taxon>
        <taxon>Chrysomeloidea</taxon>
        <taxon>Chrysomelidae</taxon>
        <taxon>Galerucinae</taxon>
        <taxon>Diabroticina</taxon>
        <taxon>Diabroticites</taxon>
        <taxon>Diabrotica</taxon>
    </lineage>
</organism>
<comment type="subcellular location">
    <subcellularLocation>
        <location evidence="1">Membrane</location>
        <topology evidence="1">Multi-pass membrane protein</topology>
    </subcellularLocation>
</comment>
<dbReference type="EnsemblMetazoa" id="XM_050645861.1">
    <property type="protein sequence ID" value="XP_050501818.1"/>
    <property type="gene ID" value="LOC114330003"/>
</dbReference>
<evidence type="ECO:0000259" key="9">
    <source>
        <dbReference type="PROSITE" id="PS51012"/>
    </source>
</evidence>
<dbReference type="Pfam" id="PF00005">
    <property type="entry name" value="ABC_tran"/>
    <property type="match status" value="1"/>
</dbReference>
<feature type="transmembrane region" description="Helical" evidence="7">
    <location>
        <begin position="716"/>
        <end position="736"/>
    </location>
</feature>
<evidence type="ECO:0000313" key="11">
    <source>
        <dbReference type="Proteomes" id="UP001652700"/>
    </source>
</evidence>
<dbReference type="Gene3D" id="3.40.50.300">
    <property type="entry name" value="P-loop containing nucleotide triphosphate hydrolases"/>
    <property type="match status" value="1"/>
</dbReference>
<proteinExistence type="predicted"/>
<dbReference type="InterPro" id="IPR013525">
    <property type="entry name" value="ABC2_TM"/>
</dbReference>
<evidence type="ECO:0000256" key="6">
    <source>
        <dbReference type="ARBA" id="ARBA00023136"/>
    </source>
</evidence>
<evidence type="ECO:0000313" key="10">
    <source>
        <dbReference type="EnsemblMetazoa" id="XP_050501817.1"/>
    </source>
</evidence>
<dbReference type="PROSITE" id="PS51012">
    <property type="entry name" value="ABC_TM2"/>
    <property type="match status" value="1"/>
</dbReference>
<feature type="transmembrane region" description="Helical" evidence="7">
    <location>
        <begin position="624"/>
        <end position="652"/>
    </location>
</feature>
<evidence type="ECO:0000256" key="3">
    <source>
        <dbReference type="ARBA" id="ARBA00022741"/>
    </source>
</evidence>
<dbReference type="Proteomes" id="UP001652700">
    <property type="component" value="Unplaced"/>
</dbReference>